<dbReference type="SMART" id="SM00530">
    <property type="entry name" value="HTH_XRE"/>
    <property type="match status" value="1"/>
</dbReference>
<protein>
    <submittedName>
        <fullName evidence="2">Helix-turn-helix transcriptional regulator</fullName>
    </submittedName>
</protein>
<dbReference type="AlphaFoldDB" id="A0A926JUZ0"/>
<name>A0A926JUZ0_9FLAO</name>
<dbReference type="PROSITE" id="PS50943">
    <property type="entry name" value="HTH_CROC1"/>
    <property type="match status" value="1"/>
</dbReference>
<dbReference type="EMBL" id="JACVDC010000076">
    <property type="protein sequence ID" value="MBC9797854.1"/>
    <property type="molecule type" value="Genomic_DNA"/>
</dbReference>
<evidence type="ECO:0000313" key="3">
    <source>
        <dbReference type="Proteomes" id="UP000653730"/>
    </source>
</evidence>
<organism evidence="2 3">
    <name type="scientific">Sinomicrobium weinanense</name>
    <dbReference type="NCBI Taxonomy" id="2842200"/>
    <lineage>
        <taxon>Bacteria</taxon>
        <taxon>Pseudomonadati</taxon>
        <taxon>Bacteroidota</taxon>
        <taxon>Flavobacteriia</taxon>
        <taxon>Flavobacteriales</taxon>
        <taxon>Flavobacteriaceae</taxon>
        <taxon>Sinomicrobium</taxon>
    </lineage>
</organism>
<dbReference type="RefSeq" id="WP_187966983.1">
    <property type="nucleotide sequence ID" value="NZ_JACVDC010000076.1"/>
</dbReference>
<proteinExistence type="predicted"/>
<dbReference type="CDD" id="cd00093">
    <property type="entry name" value="HTH_XRE"/>
    <property type="match status" value="1"/>
</dbReference>
<evidence type="ECO:0000259" key="1">
    <source>
        <dbReference type="PROSITE" id="PS50943"/>
    </source>
</evidence>
<dbReference type="SUPFAM" id="SSF47413">
    <property type="entry name" value="lambda repressor-like DNA-binding domains"/>
    <property type="match status" value="1"/>
</dbReference>
<reference evidence="2 3" key="1">
    <citation type="submission" date="2020-09" db="EMBL/GenBank/DDBJ databases">
        <title>Sinomicrobium weinanense sp. nov., a halophilic bacteria isolated from saline-alkali soil.</title>
        <authorList>
            <person name="Wu P."/>
            <person name="Ren H."/>
            <person name="Mei Y."/>
            <person name="Liang Y."/>
            <person name="Chen Z."/>
        </authorList>
    </citation>
    <scope>NUCLEOTIDE SEQUENCE [LARGE SCALE GENOMIC DNA]</scope>
    <source>
        <strain evidence="2 3">FJxs</strain>
    </source>
</reference>
<dbReference type="InterPro" id="IPR010982">
    <property type="entry name" value="Lambda_DNA-bd_dom_sf"/>
</dbReference>
<sequence>MSNPTKKRMGVTMAEIRESIGLNQEELGHRMGKSQQTVSRLEQQEAFTEAEFEEVLEALEVKRPFFERWKGNSGSMTVHHIQDHGKAFGNNHFQNCFNVPERILELEGKNEKLYERLLEAEKEKVVFLQRLLDNKSK</sequence>
<accession>A0A926JUZ0</accession>
<comment type="caution">
    <text evidence="2">The sequence shown here is derived from an EMBL/GenBank/DDBJ whole genome shotgun (WGS) entry which is preliminary data.</text>
</comment>
<dbReference type="InterPro" id="IPR001387">
    <property type="entry name" value="Cro/C1-type_HTH"/>
</dbReference>
<dbReference type="Gene3D" id="1.10.260.40">
    <property type="entry name" value="lambda repressor-like DNA-binding domains"/>
    <property type="match status" value="1"/>
</dbReference>
<dbReference type="Pfam" id="PF01381">
    <property type="entry name" value="HTH_3"/>
    <property type="match status" value="1"/>
</dbReference>
<dbReference type="Proteomes" id="UP000653730">
    <property type="component" value="Unassembled WGS sequence"/>
</dbReference>
<keyword evidence="3" id="KW-1185">Reference proteome</keyword>
<dbReference type="GO" id="GO:0003677">
    <property type="term" value="F:DNA binding"/>
    <property type="evidence" value="ECO:0007669"/>
    <property type="project" value="InterPro"/>
</dbReference>
<gene>
    <name evidence="2" type="ORF">IBL28_17920</name>
</gene>
<evidence type="ECO:0000313" key="2">
    <source>
        <dbReference type="EMBL" id="MBC9797854.1"/>
    </source>
</evidence>
<feature type="domain" description="HTH cro/C1-type" evidence="1">
    <location>
        <begin position="13"/>
        <end position="66"/>
    </location>
</feature>